<feature type="compositionally biased region" description="Low complexity" evidence="1">
    <location>
        <begin position="83"/>
        <end position="96"/>
    </location>
</feature>
<reference evidence="2 3" key="1">
    <citation type="submission" date="2017-12" db="EMBL/GenBank/DDBJ databases">
        <title>Sequencing the genomes of 1000 Actinobacteria strains.</title>
        <authorList>
            <person name="Klenk H.-P."/>
        </authorList>
    </citation>
    <scope>NUCLEOTIDE SEQUENCE [LARGE SCALE GENOMIC DNA]</scope>
    <source>
        <strain evidence="2 3">DSM 45165</strain>
    </source>
</reference>
<keyword evidence="3" id="KW-1185">Reference proteome</keyword>
<sequence length="116" mass="12264">MDDPYLQSVRTAKLAALAHAIRIVDDHGDLNHRYQALIDDSQVVLDSNRIWLTQARGLVKRLVVLAKAANETCWTRALPRRTGSSGPDSGSGTKSGAPRGADVSDGGGRPSIAGSS</sequence>
<gene>
    <name evidence="2" type="ORF">ATK30_3379</name>
</gene>
<organism evidence="2 3">
    <name type="scientific">Amycolatopsis echigonensis</name>
    <dbReference type="NCBI Taxonomy" id="2576905"/>
    <lineage>
        <taxon>Bacteria</taxon>
        <taxon>Bacillati</taxon>
        <taxon>Actinomycetota</taxon>
        <taxon>Actinomycetes</taxon>
        <taxon>Pseudonocardiales</taxon>
        <taxon>Pseudonocardiaceae</taxon>
        <taxon>Amycolatopsis</taxon>
    </lineage>
</organism>
<feature type="region of interest" description="Disordered" evidence="1">
    <location>
        <begin position="76"/>
        <end position="116"/>
    </location>
</feature>
<evidence type="ECO:0000313" key="2">
    <source>
        <dbReference type="EMBL" id="PKV92560.1"/>
    </source>
</evidence>
<dbReference type="Proteomes" id="UP000233750">
    <property type="component" value="Unassembled WGS sequence"/>
</dbReference>
<dbReference type="EMBL" id="PJMY01000003">
    <property type="protein sequence ID" value="PKV92560.1"/>
    <property type="molecule type" value="Genomic_DNA"/>
</dbReference>
<accession>A0A2N3WF89</accession>
<comment type="caution">
    <text evidence="2">The sequence shown here is derived from an EMBL/GenBank/DDBJ whole genome shotgun (WGS) entry which is preliminary data.</text>
</comment>
<name>A0A2N3WF89_9PSEU</name>
<protein>
    <submittedName>
        <fullName evidence="2">Uncharacterized protein</fullName>
    </submittedName>
</protein>
<evidence type="ECO:0000256" key="1">
    <source>
        <dbReference type="SAM" id="MobiDB-lite"/>
    </source>
</evidence>
<evidence type="ECO:0000313" key="3">
    <source>
        <dbReference type="Proteomes" id="UP000233750"/>
    </source>
</evidence>
<dbReference type="AlphaFoldDB" id="A0A2N3WF89"/>
<proteinExistence type="predicted"/>